<name>E6W6Y8_DESIS</name>
<dbReference type="InterPro" id="IPR012827">
    <property type="entry name" value="Hemerythrin_metal-bd"/>
</dbReference>
<dbReference type="PANTHER" id="PTHR45228:SF5">
    <property type="entry name" value="CYCLIC DI-GMP PHOSPHODIESTERASE VC_1348-RELATED"/>
    <property type="match status" value="1"/>
</dbReference>
<dbReference type="NCBIfam" id="TIGR02481">
    <property type="entry name" value="hemeryth_dom"/>
    <property type="match status" value="1"/>
</dbReference>
<keyword evidence="4" id="KW-1133">Transmembrane helix</keyword>
<evidence type="ECO:0000256" key="2">
    <source>
        <dbReference type="ARBA" id="ARBA00022723"/>
    </source>
</evidence>
<gene>
    <name evidence="6" type="ordered locus">Selin_1498</name>
</gene>
<dbReference type="CDD" id="cd12107">
    <property type="entry name" value="Hemerythrin"/>
    <property type="match status" value="1"/>
</dbReference>
<dbReference type="AlphaFoldDB" id="E6W6Y8"/>
<dbReference type="Pfam" id="PF13487">
    <property type="entry name" value="HD_5"/>
    <property type="match status" value="1"/>
</dbReference>
<dbReference type="InterPro" id="IPR003607">
    <property type="entry name" value="HD/PDEase_dom"/>
</dbReference>
<dbReference type="Gene3D" id="1.10.3210.10">
    <property type="entry name" value="Hypothetical protein af1432"/>
    <property type="match status" value="1"/>
</dbReference>
<dbReference type="InParanoid" id="E6W6Y8"/>
<feature type="domain" description="HD-GYP" evidence="5">
    <location>
        <begin position="301"/>
        <end position="512"/>
    </location>
</feature>
<keyword evidence="2" id="KW-0479">Metal-binding</keyword>
<dbReference type="STRING" id="653733.Selin_1498"/>
<dbReference type="InterPro" id="IPR035938">
    <property type="entry name" value="Hemerythrin-like_sf"/>
</dbReference>
<evidence type="ECO:0000256" key="1">
    <source>
        <dbReference type="ARBA" id="ARBA00010587"/>
    </source>
</evidence>
<dbReference type="Gene3D" id="1.20.120.50">
    <property type="entry name" value="Hemerythrin-like"/>
    <property type="match status" value="1"/>
</dbReference>
<dbReference type="PROSITE" id="PS51832">
    <property type="entry name" value="HD_GYP"/>
    <property type="match status" value="1"/>
</dbReference>
<dbReference type="Pfam" id="PF01814">
    <property type="entry name" value="Hemerythrin"/>
    <property type="match status" value="1"/>
</dbReference>
<sequence length="665" mass="75636">MSLAPDIFRRIADGFGTDADRHNAQPLAVRILGYHRGVVLGSLAAFLLIILVIAAEGWRSHRDVVAAQEAEVRAVLENARQALVHELDFLSQSAQFLGQLQHDWAQERQVELFQGFLTVRNYQALAVWDREGALRLAVTRDGSTLVNQQVPFWKGQVSGPRLEFHGGVPVSESMRLSVPLGDGSAMSVSFSPQRLFRVLPHQVLVVNPIYGEILWQHDMQMQGALPLSASHGEGAVVDVESLPHLAHDFMGTPLVFVVAADQRFAENQTLKSTLLILFAVSLLYGLLASLGYAKFRRFHESLKTKKATVFSLANLAEWRDPETGDHLERTRNYGMLLALQLCHNPKFSRLLRKTFIKDMADASLLHDIGKVGVPDHVLLKPGKLSDEEFAIMRSHSTIGRNVIQSIIDQCGLHDPFLEIGRNIAHYHHERYDGRGYPDQLKGEEIPLEARIFALCDVYDALRSRRPYKEPISHERTCEIIRSERGGHFDPDIVDAFLVCEKEFMEIHAAYDSVDQSFHKQFSGLTARHLHIQWSENIAVGIAQIDQQHRELINRINNLFDALLLGRAKDAIYQTMAFLEDYIHEHFTTEERYMRENSYPEYQQHVAQHEHFRAQVQQMKQQLLDEGASSALVMDLNRQIVHWLTNHIAVTDKRMAQFIAHHTLTR</sequence>
<evidence type="ECO:0000256" key="4">
    <source>
        <dbReference type="SAM" id="Phobius"/>
    </source>
</evidence>
<accession>E6W6Y8</accession>
<dbReference type="KEGG" id="din:Selin_1498"/>
<evidence type="ECO:0000259" key="5">
    <source>
        <dbReference type="PROSITE" id="PS51832"/>
    </source>
</evidence>
<dbReference type="eggNOG" id="COG3437">
    <property type="taxonomic scope" value="Bacteria"/>
</dbReference>
<dbReference type="CDD" id="cd00077">
    <property type="entry name" value="HDc"/>
    <property type="match status" value="1"/>
</dbReference>
<dbReference type="SUPFAM" id="SSF47188">
    <property type="entry name" value="Hemerythrin-like"/>
    <property type="match status" value="1"/>
</dbReference>
<dbReference type="Proteomes" id="UP000002572">
    <property type="component" value="Chromosome"/>
</dbReference>
<dbReference type="PANTHER" id="PTHR45228">
    <property type="entry name" value="CYCLIC DI-GMP PHOSPHODIESTERASE TM_0186-RELATED"/>
    <property type="match status" value="1"/>
</dbReference>
<keyword evidence="3" id="KW-0408">Iron</keyword>
<reference evidence="6 7" key="1">
    <citation type="submission" date="2010-12" db="EMBL/GenBank/DDBJ databases">
        <title>Complete sequence of Desulfurispirillum indicum S5.</title>
        <authorList>
            <consortium name="US DOE Joint Genome Institute"/>
            <person name="Lucas S."/>
            <person name="Copeland A."/>
            <person name="Lapidus A."/>
            <person name="Cheng J.-F."/>
            <person name="Goodwin L."/>
            <person name="Pitluck S."/>
            <person name="Chertkov O."/>
            <person name="Held B."/>
            <person name="Detter J.C."/>
            <person name="Han C."/>
            <person name="Tapia R."/>
            <person name="Land M."/>
            <person name="Hauser L."/>
            <person name="Kyrpides N."/>
            <person name="Ivanova N."/>
            <person name="Mikhailova N."/>
            <person name="Haggblom M."/>
            <person name="Rauschenbach I."/>
            <person name="Bini E."/>
            <person name="Woyke T."/>
        </authorList>
    </citation>
    <scope>NUCLEOTIDE SEQUENCE [LARGE SCALE GENOMIC DNA]</scope>
    <source>
        <strain evidence="7">ATCC BAA-1389 / DSM 22839 / S5</strain>
    </source>
</reference>
<dbReference type="eggNOG" id="COG2703">
    <property type="taxonomic scope" value="Bacteria"/>
</dbReference>
<dbReference type="SUPFAM" id="SSF109604">
    <property type="entry name" value="HD-domain/PDEase-like"/>
    <property type="match status" value="1"/>
</dbReference>
<dbReference type="InterPro" id="IPR016131">
    <property type="entry name" value="Haemerythrin_Fe_BS"/>
</dbReference>
<dbReference type="InterPro" id="IPR012312">
    <property type="entry name" value="Hemerythrin-like"/>
</dbReference>
<feature type="transmembrane region" description="Helical" evidence="4">
    <location>
        <begin position="273"/>
        <end position="293"/>
    </location>
</feature>
<evidence type="ECO:0000313" key="7">
    <source>
        <dbReference type="Proteomes" id="UP000002572"/>
    </source>
</evidence>
<evidence type="ECO:0000256" key="3">
    <source>
        <dbReference type="ARBA" id="ARBA00023004"/>
    </source>
</evidence>
<dbReference type="EMBL" id="CP002432">
    <property type="protein sequence ID" value="ADU66231.1"/>
    <property type="molecule type" value="Genomic_DNA"/>
</dbReference>
<protein>
    <submittedName>
        <fullName evidence="6">Hemerythrin-like metal-binding protein</fullName>
    </submittedName>
</protein>
<dbReference type="HOGENOM" id="CLU_412648_0_0_0"/>
<keyword evidence="7" id="KW-1185">Reference proteome</keyword>
<evidence type="ECO:0000313" key="6">
    <source>
        <dbReference type="EMBL" id="ADU66231.1"/>
    </source>
</evidence>
<dbReference type="InterPro" id="IPR037522">
    <property type="entry name" value="HD_GYP_dom"/>
</dbReference>
<keyword evidence="4" id="KW-0812">Transmembrane</keyword>
<dbReference type="NCBIfam" id="NF033749">
    <property type="entry name" value="bact_hemeryth"/>
    <property type="match status" value="1"/>
</dbReference>
<dbReference type="GO" id="GO:0046872">
    <property type="term" value="F:metal ion binding"/>
    <property type="evidence" value="ECO:0007669"/>
    <property type="project" value="UniProtKB-KW"/>
</dbReference>
<dbReference type="SMART" id="SM00471">
    <property type="entry name" value="HDc"/>
    <property type="match status" value="1"/>
</dbReference>
<feature type="transmembrane region" description="Helical" evidence="4">
    <location>
        <begin position="34"/>
        <end position="54"/>
    </location>
</feature>
<organism evidence="6 7">
    <name type="scientific">Desulfurispirillum indicum (strain ATCC BAA-1389 / DSM 22839 / S5)</name>
    <dbReference type="NCBI Taxonomy" id="653733"/>
    <lineage>
        <taxon>Bacteria</taxon>
        <taxon>Pseudomonadati</taxon>
        <taxon>Chrysiogenota</taxon>
        <taxon>Chrysiogenia</taxon>
        <taxon>Chrysiogenales</taxon>
        <taxon>Chrysiogenaceae</taxon>
        <taxon>Desulfurispirillum</taxon>
    </lineage>
</organism>
<dbReference type="InterPro" id="IPR052020">
    <property type="entry name" value="Cyclic_di-GMP/3'3'-cGAMP_PDE"/>
</dbReference>
<comment type="similarity">
    <text evidence="1">Belongs to the hemerythrin family.</text>
</comment>
<dbReference type="PROSITE" id="PS00550">
    <property type="entry name" value="HEMERYTHRINS"/>
    <property type="match status" value="1"/>
</dbReference>
<proteinExistence type="inferred from homology"/>
<keyword evidence="4" id="KW-0472">Membrane</keyword>